<proteinExistence type="predicted"/>
<sequence>MPLYAYRCDEDGAVEVMRPMGAAPATLSCPTCGADAARMITAPRLRGDGARIAAIDRAEASRTEPTVVSAPPPRPVGPRPAPRLDPRTAALPRP</sequence>
<evidence type="ECO:0000259" key="2">
    <source>
        <dbReference type="SMART" id="SM00834"/>
    </source>
</evidence>
<reference evidence="4" key="1">
    <citation type="journal article" date="2019" name="Int. J. Syst. Evol. Microbiol.">
        <title>The Global Catalogue of Microorganisms (GCM) 10K type strain sequencing project: providing services to taxonomists for standard genome sequencing and annotation.</title>
        <authorList>
            <consortium name="The Broad Institute Genomics Platform"/>
            <consortium name="The Broad Institute Genome Sequencing Center for Infectious Disease"/>
            <person name="Wu L."/>
            <person name="Ma J."/>
        </authorList>
    </citation>
    <scope>NUCLEOTIDE SEQUENCE [LARGE SCALE GENOMIC DNA]</scope>
    <source>
        <strain evidence="4">XZYJ18</strain>
    </source>
</reference>
<dbReference type="Pfam" id="PF09723">
    <property type="entry name" value="Zn_ribbon_8"/>
    <property type="match status" value="1"/>
</dbReference>
<name>A0ABV9ZHQ5_9PSEU</name>
<dbReference type="InterPro" id="IPR013429">
    <property type="entry name" value="Regulatory_FmdB_Zinc_ribbon"/>
</dbReference>
<evidence type="ECO:0000313" key="3">
    <source>
        <dbReference type="EMBL" id="MFC5139974.1"/>
    </source>
</evidence>
<dbReference type="NCBIfam" id="TIGR02605">
    <property type="entry name" value="CxxC_CxxC_SSSS"/>
    <property type="match status" value="1"/>
</dbReference>
<organism evidence="3 4">
    <name type="scientific">Actinomycetospora rhizophila</name>
    <dbReference type="NCBI Taxonomy" id="1416876"/>
    <lineage>
        <taxon>Bacteria</taxon>
        <taxon>Bacillati</taxon>
        <taxon>Actinomycetota</taxon>
        <taxon>Actinomycetes</taxon>
        <taxon>Pseudonocardiales</taxon>
        <taxon>Pseudonocardiaceae</taxon>
        <taxon>Actinomycetospora</taxon>
    </lineage>
</organism>
<evidence type="ECO:0000313" key="4">
    <source>
        <dbReference type="Proteomes" id="UP001596175"/>
    </source>
</evidence>
<protein>
    <submittedName>
        <fullName evidence="3">FmdB family zinc ribbon protein</fullName>
    </submittedName>
</protein>
<dbReference type="PROSITE" id="PS51257">
    <property type="entry name" value="PROKAR_LIPOPROTEIN"/>
    <property type="match status" value="1"/>
</dbReference>
<evidence type="ECO:0000256" key="1">
    <source>
        <dbReference type="SAM" id="MobiDB-lite"/>
    </source>
</evidence>
<dbReference type="Proteomes" id="UP001596175">
    <property type="component" value="Unassembled WGS sequence"/>
</dbReference>
<feature type="region of interest" description="Disordered" evidence="1">
    <location>
        <begin position="58"/>
        <end position="94"/>
    </location>
</feature>
<feature type="compositionally biased region" description="Pro residues" evidence="1">
    <location>
        <begin position="70"/>
        <end position="83"/>
    </location>
</feature>
<keyword evidence="4" id="KW-1185">Reference proteome</keyword>
<comment type="caution">
    <text evidence="3">The sequence shown here is derived from an EMBL/GenBank/DDBJ whole genome shotgun (WGS) entry which is preliminary data.</text>
</comment>
<accession>A0ABV9ZHQ5</accession>
<gene>
    <name evidence="3" type="ORF">ACFPK1_17170</name>
</gene>
<feature type="domain" description="Putative regulatory protein FmdB zinc ribbon" evidence="2">
    <location>
        <begin position="1"/>
        <end position="41"/>
    </location>
</feature>
<dbReference type="SMART" id="SM00834">
    <property type="entry name" value="CxxC_CXXC_SSSS"/>
    <property type="match status" value="1"/>
</dbReference>
<dbReference type="RefSeq" id="WP_378022152.1">
    <property type="nucleotide sequence ID" value="NZ_JBHSKG010000008.1"/>
</dbReference>
<dbReference type="EMBL" id="JBHSKG010000008">
    <property type="protein sequence ID" value="MFC5139974.1"/>
    <property type="molecule type" value="Genomic_DNA"/>
</dbReference>